<dbReference type="GO" id="GO:0016020">
    <property type="term" value="C:membrane"/>
    <property type="evidence" value="ECO:0007669"/>
    <property type="project" value="TreeGrafter"/>
</dbReference>
<dbReference type="CDD" id="cd06563">
    <property type="entry name" value="GH20_chitobiase-like"/>
    <property type="match status" value="1"/>
</dbReference>
<sequence>MLNIIPKPFKALEREGKADARGGYEIFAPEKCKRDTLRFYSYFPEGKGTKLKVNVTLDDSLARESYLLDISDGAISIAAGDAAGYAYALESLRQLHVAGGGLLPCALIEDKPRFSHRGFMLDVGRYFMPLDEVKKFVDFMLMHKLNVFHLHLTEDQGWRVEIKKYPLLTKLGSRRSHTNFGIRPHGGFYTQAQLKELVSYCHERHIAVIPEIDMPGHMQAAIHCYPQLSCFDRKLPVATHWGVKHDILCAGKDFTLQFVCDVLDEIVEIFPDGFVHLGGDEAPKMRWKLCPHCQKRIKDLGLKDENQLQAHFISQVKDHLKLKGVRAMTWNEDEISGKAPVDVTWTIWNVTEKELHKMYAEMERGREVVNCSSVPNYLDLTYNKCPLKAVYTQPVDICKPHPLMKGAEASLWTEQVPNIRRAHFKTFPRLGAFAEAVWTPDLMRNYDEFLARMPAYIRLLKANGVKKVTSVKRANPGKVFGFFEQLWFEKVQLCWHGLHNLIDDAKVAKLAKKRLDKNE</sequence>
<dbReference type="EMBL" id="DVNJ01000010">
    <property type="protein sequence ID" value="HIU62564.1"/>
    <property type="molecule type" value="Genomic_DNA"/>
</dbReference>
<evidence type="ECO:0000256" key="6">
    <source>
        <dbReference type="PIRSR" id="PIRSR625705-1"/>
    </source>
</evidence>
<accession>A0A9D1MM64</accession>
<dbReference type="PANTHER" id="PTHR22600">
    <property type="entry name" value="BETA-HEXOSAMINIDASE"/>
    <property type="match status" value="1"/>
</dbReference>
<dbReference type="Pfam" id="PF00728">
    <property type="entry name" value="Glyco_hydro_20"/>
    <property type="match status" value="1"/>
</dbReference>
<evidence type="ECO:0000256" key="3">
    <source>
        <dbReference type="ARBA" id="ARBA00012663"/>
    </source>
</evidence>
<organism evidence="9 10">
    <name type="scientific">Candidatus Caccalectryoclostridium excrementigallinarum</name>
    <dbReference type="NCBI Taxonomy" id="2840710"/>
    <lineage>
        <taxon>Bacteria</taxon>
        <taxon>Bacillati</taxon>
        <taxon>Bacillota</taxon>
        <taxon>Clostridia</taxon>
        <taxon>Christensenellales</taxon>
        <taxon>Christensenellaceae</taxon>
        <taxon>Christensenellaceae incertae sedis</taxon>
        <taxon>Candidatus Caccalectryoclostridium</taxon>
    </lineage>
</organism>
<evidence type="ECO:0000256" key="1">
    <source>
        <dbReference type="ARBA" id="ARBA00001231"/>
    </source>
</evidence>
<dbReference type="Gene3D" id="3.20.20.80">
    <property type="entry name" value="Glycosidases"/>
    <property type="match status" value="1"/>
</dbReference>
<dbReference type="AlphaFoldDB" id="A0A9D1MM64"/>
<feature type="active site" description="Proton donor" evidence="6">
    <location>
        <position position="281"/>
    </location>
</feature>
<comment type="catalytic activity">
    <reaction evidence="1">
        <text>Hydrolysis of terminal non-reducing N-acetyl-D-hexosamine residues in N-acetyl-beta-D-hexosaminides.</text>
        <dbReference type="EC" id="3.2.1.52"/>
    </reaction>
</comment>
<dbReference type="InterPro" id="IPR025705">
    <property type="entry name" value="Beta_hexosaminidase_sua/sub"/>
</dbReference>
<reference evidence="9" key="1">
    <citation type="submission" date="2020-10" db="EMBL/GenBank/DDBJ databases">
        <authorList>
            <person name="Gilroy R."/>
        </authorList>
    </citation>
    <scope>NUCLEOTIDE SEQUENCE</scope>
    <source>
        <strain evidence="9">9366</strain>
    </source>
</reference>
<dbReference type="PANTHER" id="PTHR22600:SF57">
    <property type="entry name" value="BETA-N-ACETYLHEXOSAMINIDASE"/>
    <property type="match status" value="1"/>
</dbReference>
<dbReference type="SUPFAM" id="SSF55545">
    <property type="entry name" value="beta-N-acetylhexosaminidase-like domain"/>
    <property type="match status" value="1"/>
</dbReference>
<dbReference type="Pfam" id="PF02838">
    <property type="entry name" value="Glyco_hydro_20b"/>
    <property type="match status" value="1"/>
</dbReference>
<comment type="similarity">
    <text evidence="2">Belongs to the glycosyl hydrolase 20 family.</text>
</comment>
<comment type="caution">
    <text evidence="9">The sequence shown here is derived from an EMBL/GenBank/DDBJ whole genome shotgun (WGS) entry which is preliminary data.</text>
</comment>
<keyword evidence="5" id="KW-0326">Glycosidase</keyword>
<dbReference type="InterPro" id="IPR029018">
    <property type="entry name" value="Hex-like_dom2"/>
</dbReference>
<dbReference type="InterPro" id="IPR015882">
    <property type="entry name" value="HEX_bac_N"/>
</dbReference>
<reference evidence="9" key="2">
    <citation type="journal article" date="2021" name="PeerJ">
        <title>Extensive microbial diversity within the chicken gut microbiome revealed by metagenomics and culture.</title>
        <authorList>
            <person name="Gilroy R."/>
            <person name="Ravi A."/>
            <person name="Getino M."/>
            <person name="Pursley I."/>
            <person name="Horton D.L."/>
            <person name="Alikhan N.F."/>
            <person name="Baker D."/>
            <person name="Gharbi K."/>
            <person name="Hall N."/>
            <person name="Watson M."/>
            <person name="Adriaenssens E.M."/>
            <person name="Foster-Nyarko E."/>
            <person name="Jarju S."/>
            <person name="Secka A."/>
            <person name="Antonio M."/>
            <person name="Oren A."/>
            <person name="Chaudhuri R.R."/>
            <person name="La Ragione R."/>
            <person name="Hildebrand F."/>
            <person name="Pallen M.J."/>
        </authorList>
    </citation>
    <scope>NUCLEOTIDE SEQUENCE</scope>
    <source>
        <strain evidence="9">9366</strain>
    </source>
</reference>
<evidence type="ECO:0000259" key="8">
    <source>
        <dbReference type="Pfam" id="PF02838"/>
    </source>
</evidence>
<dbReference type="Gene3D" id="3.30.379.10">
    <property type="entry name" value="Chitobiase/beta-hexosaminidase domain 2-like"/>
    <property type="match status" value="1"/>
</dbReference>
<dbReference type="SUPFAM" id="SSF51445">
    <property type="entry name" value="(Trans)glycosidases"/>
    <property type="match status" value="1"/>
</dbReference>
<evidence type="ECO:0000313" key="9">
    <source>
        <dbReference type="EMBL" id="HIU62564.1"/>
    </source>
</evidence>
<dbReference type="GO" id="GO:0030203">
    <property type="term" value="P:glycosaminoglycan metabolic process"/>
    <property type="evidence" value="ECO:0007669"/>
    <property type="project" value="TreeGrafter"/>
</dbReference>
<gene>
    <name evidence="9" type="ORF">IAB07_02200</name>
</gene>
<dbReference type="Proteomes" id="UP000824145">
    <property type="component" value="Unassembled WGS sequence"/>
</dbReference>
<dbReference type="InterPro" id="IPR015883">
    <property type="entry name" value="Glyco_hydro_20_cat"/>
</dbReference>
<feature type="domain" description="Beta-hexosaminidase bacterial type N-terminal" evidence="8">
    <location>
        <begin position="3"/>
        <end position="110"/>
    </location>
</feature>
<protein>
    <recommendedName>
        <fullName evidence="3">beta-N-acetylhexosaminidase</fullName>
        <ecNumber evidence="3">3.2.1.52</ecNumber>
    </recommendedName>
</protein>
<dbReference type="EC" id="3.2.1.52" evidence="3"/>
<dbReference type="PRINTS" id="PR00738">
    <property type="entry name" value="GLHYDRLASE20"/>
</dbReference>
<dbReference type="InterPro" id="IPR017853">
    <property type="entry name" value="GH"/>
</dbReference>
<evidence type="ECO:0000313" key="10">
    <source>
        <dbReference type="Proteomes" id="UP000824145"/>
    </source>
</evidence>
<dbReference type="GO" id="GO:0004563">
    <property type="term" value="F:beta-N-acetylhexosaminidase activity"/>
    <property type="evidence" value="ECO:0007669"/>
    <property type="project" value="UniProtKB-EC"/>
</dbReference>
<evidence type="ECO:0000259" key="7">
    <source>
        <dbReference type="Pfam" id="PF00728"/>
    </source>
</evidence>
<evidence type="ECO:0000256" key="4">
    <source>
        <dbReference type="ARBA" id="ARBA00022801"/>
    </source>
</evidence>
<evidence type="ECO:0000256" key="5">
    <source>
        <dbReference type="ARBA" id="ARBA00023295"/>
    </source>
</evidence>
<feature type="domain" description="Glycoside hydrolase family 20 catalytic" evidence="7">
    <location>
        <begin position="114"/>
        <end position="440"/>
    </location>
</feature>
<dbReference type="GO" id="GO:0005975">
    <property type="term" value="P:carbohydrate metabolic process"/>
    <property type="evidence" value="ECO:0007669"/>
    <property type="project" value="InterPro"/>
</dbReference>
<keyword evidence="4" id="KW-0378">Hydrolase</keyword>
<evidence type="ECO:0000256" key="2">
    <source>
        <dbReference type="ARBA" id="ARBA00006285"/>
    </source>
</evidence>
<name>A0A9D1MM64_9FIRM</name>
<proteinExistence type="inferred from homology"/>